<protein>
    <submittedName>
        <fullName evidence="3">Hydrolase</fullName>
    </submittedName>
</protein>
<dbReference type="Proteomes" id="UP000306585">
    <property type="component" value="Unassembled WGS sequence"/>
</dbReference>
<dbReference type="GO" id="GO:0016787">
    <property type="term" value="F:hydrolase activity"/>
    <property type="evidence" value="ECO:0007669"/>
    <property type="project" value="UniProtKB-KW"/>
</dbReference>
<dbReference type="Pfam" id="PF04307">
    <property type="entry name" value="YdjM"/>
    <property type="match status" value="1"/>
</dbReference>
<comment type="caution">
    <text evidence="3">The sequence shown here is derived from an EMBL/GenBank/DDBJ whole genome shotgun (WGS) entry which is preliminary data.</text>
</comment>
<evidence type="ECO:0000313" key="4">
    <source>
        <dbReference type="Proteomes" id="UP000306585"/>
    </source>
</evidence>
<sequence>MANFRTHIGVAGIASLAAANAATTAGMATTPEAVILCSLGMIGGMFPDIDSDHSVAAHWLFRLLTLATTLMVVITLQGTMPLWSLLAWAAATAVLMRYVVLTLFTRITVHRGLFHSLPAVLLTGLITVALGQKLLAWSLPFCWLAGGFISGGYLLHLLLDELFSVNLANSELKQSFGTALTLFSPAAWRSYLLLYTAVAAGFWLLPMPEQLQSAILHPAHGAMIHLSALLAAL</sequence>
<organism evidence="3 4">
    <name type="scientific">Mariprofundus erugo</name>
    <dbReference type="NCBI Taxonomy" id="2528639"/>
    <lineage>
        <taxon>Bacteria</taxon>
        <taxon>Pseudomonadati</taxon>
        <taxon>Pseudomonadota</taxon>
        <taxon>Candidatius Mariprofundia</taxon>
        <taxon>Mariprofundales</taxon>
        <taxon>Mariprofundaceae</taxon>
        <taxon>Mariprofundus</taxon>
    </lineage>
</organism>
<feature type="transmembrane region" description="Helical" evidence="1">
    <location>
        <begin position="59"/>
        <end position="76"/>
    </location>
</feature>
<dbReference type="InterPro" id="IPR007404">
    <property type="entry name" value="YdjM-like"/>
</dbReference>
<evidence type="ECO:0000313" key="3">
    <source>
        <dbReference type="EMBL" id="TLS67029.1"/>
    </source>
</evidence>
<keyword evidence="1" id="KW-0812">Transmembrane</keyword>
<keyword evidence="1" id="KW-0472">Membrane</keyword>
<evidence type="ECO:0000256" key="1">
    <source>
        <dbReference type="SAM" id="Phobius"/>
    </source>
</evidence>
<keyword evidence="3" id="KW-0378">Hydrolase</keyword>
<dbReference type="EMBL" id="VBRY01000007">
    <property type="protein sequence ID" value="TLS67029.1"/>
    <property type="molecule type" value="Genomic_DNA"/>
</dbReference>
<dbReference type="RefSeq" id="WP_138239420.1">
    <property type="nucleotide sequence ID" value="NZ_VBRY01000007.1"/>
</dbReference>
<keyword evidence="4" id="KW-1185">Reference proteome</keyword>
<feature type="chain" id="PRO_5024323563" evidence="2">
    <location>
        <begin position="22"/>
        <end position="233"/>
    </location>
</feature>
<gene>
    <name evidence="3" type="ORF">FEF65_08765</name>
</gene>
<keyword evidence="1" id="KW-1133">Transmembrane helix</keyword>
<feature type="signal peptide" evidence="2">
    <location>
        <begin position="1"/>
        <end position="21"/>
    </location>
</feature>
<feature type="transmembrane region" description="Helical" evidence="1">
    <location>
        <begin position="137"/>
        <end position="159"/>
    </location>
</feature>
<accession>A0A5R9GQ27</accession>
<name>A0A5R9GQ27_9PROT</name>
<keyword evidence="2" id="KW-0732">Signal</keyword>
<reference evidence="3 4" key="1">
    <citation type="journal article" date="2019" name="Appl. Environ. Microbiol.">
        <title>Environmental Evidence and Genomic Insight of Iron-oxidizing Bacteria Preference Towards More Corrosion Resistant Stainless Steel at Higher Salinities.</title>
        <authorList>
            <person name="Garrison C.E."/>
            <person name="Price K.A."/>
            <person name="Field E.K."/>
        </authorList>
    </citation>
    <scope>NUCLEOTIDE SEQUENCE [LARGE SCALE GENOMIC DNA]</scope>
    <source>
        <strain evidence="3 4">P3</strain>
    </source>
</reference>
<feature type="transmembrane region" description="Helical" evidence="1">
    <location>
        <begin position="180"/>
        <end position="205"/>
    </location>
</feature>
<dbReference type="AlphaFoldDB" id="A0A5R9GQ27"/>
<feature type="transmembrane region" description="Helical" evidence="1">
    <location>
        <begin position="82"/>
        <end position="100"/>
    </location>
</feature>
<feature type="transmembrane region" description="Helical" evidence="1">
    <location>
        <begin position="112"/>
        <end position="131"/>
    </location>
</feature>
<proteinExistence type="predicted"/>
<evidence type="ECO:0000256" key="2">
    <source>
        <dbReference type="SAM" id="SignalP"/>
    </source>
</evidence>